<dbReference type="Gene3D" id="1.10.1380.10">
    <property type="entry name" value="Neutral endopeptidase , domain2"/>
    <property type="match status" value="1"/>
</dbReference>
<organism evidence="5 6">
    <name type="scientific">Amphibalanus amphitrite</name>
    <name type="common">Striped barnacle</name>
    <name type="synonym">Balanus amphitrite</name>
    <dbReference type="NCBI Taxonomy" id="1232801"/>
    <lineage>
        <taxon>Eukaryota</taxon>
        <taxon>Metazoa</taxon>
        <taxon>Ecdysozoa</taxon>
        <taxon>Arthropoda</taxon>
        <taxon>Crustacea</taxon>
        <taxon>Multicrustacea</taxon>
        <taxon>Cirripedia</taxon>
        <taxon>Thoracica</taxon>
        <taxon>Thoracicalcarea</taxon>
        <taxon>Balanomorpha</taxon>
        <taxon>Balanoidea</taxon>
        <taxon>Balanidae</taxon>
        <taxon>Amphibalaninae</taxon>
        <taxon>Amphibalanus</taxon>
    </lineage>
</organism>
<feature type="region of interest" description="Disordered" evidence="2">
    <location>
        <begin position="629"/>
        <end position="651"/>
    </location>
</feature>
<dbReference type="PANTHER" id="PTHR11733:SF240">
    <property type="entry name" value="GH14155P-RELATED"/>
    <property type="match status" value="1"/>
</dbReference>
<dbReference type="GO" id="GO:0016485">
    <property type="term" value="P:protein processing"/>
    <property type="evidence" value="ECO:0007669"/>
    <property type="project" value="TreeGrafter"/>
</dbReference>
<dbReference type="EMBL" id="VIIS01001674">
    <property type="protein sequence ID" value="KAF0294619.1"/>
    <property type="molecule type" value="Genomic_DNA"/>
</dbReference>
<sequence length="651" mass="72898">MSGMEEGITAAPAQPATLHMTSVDEPEATNDKRFLFSEGGSARPVWLVRGYQVPKVPVLAGVAAILAVLCLLLLVWCAVLAAATAGPPPPPPECRATGCLQQAANIAGYINTSASPCTDFYEYACGRFDDVHPLDTRISYGIQEVLEAENQLRIEELLERSQFHNDFSAVSKVRTFYRTCMDAAHGNSSAERLRELVNSLGGADLFGTFDPEKFEFIDKFVQTREVNRLRLFFSITWLQTLGRVLISPPRLGMEDKMLYTDDTSEARAARASYRQSIVAVLRLLEAELPADVAQNRSCNATCPERMADSVLHLETQLVEAMPTKSHVLPAPANVMSLDALLRLSPRFEWRRLLDSLFGKNVVANSSSVQVPSKEYMTNLNAIVERSNASLLNDYIQWNLMRQYLPAAGPIYAVLAQEMDTVTRRLATRPRQAICFDLLRRYFPRALRALFIADHIGESNVAAARRMVGRVRDQLGRSFDWMTPDSRTQSQTVLGSMGVSYGHAPWVPLFSHHSPDYVNAATFGSLVLAELAGPFFLRHRTYRLPSWWDSETTARYRQYGLCLMDSLGGYTVDVQRSFEFTSIRGSGTHRKSRVPLDPRKSANYLQAEHLAFILSYDLFKHIQKEDGPQRVLPGTECQRIPEPHQGRHCTLS</sequence>
<evidence type="ECO:0000256" key="1">
    <source>
        <dbReference type="ARBA" id="ARBA00007357"/>
    </source>
</evidence>
<comment type="similarity">
    <text evidence="1">Belongs to the peptidase M13 family.</text>
</comment>
<evidence type="ECO:0000256" key="3">
    <source>
        <dbReference type="SAM" id="Phobius"/>
    </source>
</evidence>
<accession>A0A6A4VNZ9</accession>
<dbReference type="SUPFAM" id="SSF55486">
    <property type="entry name" value="Metalloproteases ('zincins'), catalytic domain"/>
    <property type="match status" value="1"/>
</dbReference>
<evidence type="ECO:0000259" key="4">
    <source>
        <dbReference type="Pfam" id="PF05649"/>
    </source>
</evidence>
<dbReference type="InterPro" id="IPR042089">
    <property type="entry name" value="Peptidase_M13_dom_2"/>
</dbReference>
<feature type="transmembrane region" description="Helical" evidence="3">
    <location>
        <begin position="58"/>
        <end position="83"/>
    </location>
</feature>
<dbReference type="GO" id="GO:0005886">
    <property type="term" value="C:plasma membrane"/>
    <property type="evidence" value="ECO:0007669"/>
    <property type="project" value="TreeGrafter"/>
</dbReference>
<gene>
    <name evidence="5" type="primary">ECEL1_0</name>
    <name evidence="5" type="ORF">FJT64_007744</name>
</gene>
<keyword evidence="3" id="KW-0472">Membrane</keyword>
<name>A0A6A4VNZ9_AMPAM</name>
<proteinExistence type="inferred from homology"/>
<reference evidence="5 6" key="1">
    <citation type="submission" date="2019-07" db="EMBL/GenBank/DDBJ databases">
        <title>Draft genome assembly of a fouling barnacle, Amphibalanus amphitrite (Darwin, 1854): The first reference genome for Thecostraca.</title>
        <authorList>
            <person name="Kim W."/>
        </authorList>
    </citation>
    <scope>NUCLEOTIDE SEQUENCE [LARGE SCALE GENOMIC DNA]</scope>
    <source>
        <strain evidence="5">SNU_AA5</strain>
        <tissue evidence="5">Soma without cirri and trophi</tissue>
    </source>
</reference>
<keyword evidence="3" id="KW-1133">Transmembrane helix</keyword>
<protein>
    <submittedName>
        <fullName evidence="5">Endothelin-converting enzyme-like 1</fullName>
    </submittedName>
</protein>
<dbReference type="OrthoDB" id="6359983at2759"/>
<dbReference type="InterPro" id="IPR000718">
    <property type="entry name" value="Peptidase_M13"/>
</dbReference>
<dbReference type="InterPro" id="IPR008753">
    <property type="entry name" value="Peptidase_M13_N"/>
</dbReference>
<evidence type="ECO:0000313" key="5">
    <source>
        <dbReference type="EMBL" id="KAF0294619.1"/>
    </source>
</evidence>
<dbReference type="PANTHER" id="PTHR11733">
    <property type="entry name" value="ZINC METALLOPROTEASE FAMILY M13 NEPRILYSIN-RELATED"/>
    <property type="match status" value="1"/>
</dbReference>
<dbReference type="Gene3D" id="3.40.390.10">
    <property type="entry name" value="Collagenase (Catalytic Domain)"/>
    <property type="match status" value="1"/>
</dbReference>
<keyword evidence="6" id="KW-1185">Reference proteome</keyword>
<evidence type="ECO:0000256" key="2">
    <source>
        <dbReference type="SAM" id="MobiDB-lite"/>
    </source>
</evidence>
<dbReference type="PROSITE" id="PS51885">
    <property type="entry name" value="NEPRILYSIN"/>
    <property type="match status" value="1"/>
</dbReference>
<dbReference type="InterPro" id="IPR024079">
    <property type="entry name" value="MetalloPept_cat_dom_sf"/>
</dbReference>
<dbReference type="AlphaFoldDB" id="A0A6A4VNZ9"/>
<keyword evidence="3" id="KW-0812">Transmembrane</keyword>
<feature type="domain" description="Peptidase M13 N-terminal" evidence="4">
    <location>
        <begin position="116"/>
        <end position="500"/>
    </location>
</feature>
<dbReference type="Proteomes" id="UP000440578">
    <property type="component" value="Unassembled WGS sequence"/>
</dbReference>
<dbReference type="Pfam" id="PF05649">
    <property type="entry name" value="Peptidase_M13_N"/>
    <property type="match status" value="1"/>
</dbReference>
<comment type="caution">
    <text evidence="5">The sequence shown here is derived from an EMBL/GenBank/DDBJ whole genome shotgun (WGS) entry which is preliminary data.</text>
</comment>
<dbReference type="GO" id="GO:0004222">
    <property type="term" value="F:metalloendopeptidase activity"/>
    <property type="evidence" value="ECO:0007669"/>
    <property type="project" value="InterPro"/>
</dbReference>
<evidence type="ECO:0000313" key="6">
    <source>
        <dbReference type="Proteomes" id="UP000440578"/>
    </source>
</evidence>